<proteinExistence type="predicted"/>
<gene>
    <name evidence="6" type="ORF">NF867_01595</name>
</gene>
<evidence type="ECO:0000256" key="2">
    <source>
        <dbReference type="ARBA" id="ARBA00022679"/>
    </source>
</evidence>
<name>A0A9X2F378_9SPHI</name>
<feature type="transmembrane region" description="Helical" evidence="4">
    <location>
        <begin position="12"/>
        <end position="31"/>
    </location>
</feature>
<keyword evidence="2" id="KW-0808">Transferase</keyword>
<dbReference type="GO" id="GO:0006654">
    <property type="term" value="P:phosphatidic acid biosynthetic process"/>
    <property type="evidence" value="ECO:0007669"/>
    <property type="project" value="TreeGrafter"/>
</dbReference>
<evidence type="ECO:0000313" key="6">
    <source>
        <dbReference type="EMBL" id="MCO4291556.1"/>
    </source>
</evidence>
<dbReference type="InterPro" id="IPR002123">
    <property type="entry name" value="Plipid/glycerol_acylTrfase"/>
</dbReference>
<keyword evidence="3 6" id="KW-0012">Acyltransferase</keyword>
<keyword evidence="7" id="KW-1185">Reference proteome</keyword>
<evidence type="ECO:0000259" key="5">
    <source>
        <dbReference type="SMART" id="SM00563"/>
    </source>
</evidence>
<dbReference type="GO" id="GO:0003841">
    <property type="term" value="F:1-acylglycerol-3-phosphate O-acyltransferase activity"/>
    <property type="evidence" value="ECO:0007669"/>
    <property type="project" value="TreeGrafter"/>
</dbReference>
<evidence type="ECO:0000313" key="7">
    <source>
        <dbReference type="Proteomes" id="UP001155182"/>
    </source>
</evidence>
<comment type="pathway">
    <text evidence="1">Lipid metabolism.</text>
</comment>
<evidence type="ECO:0000256" key="3">
    <source>
        <dbReference type="ARBA" id="ARBA00023315"/>
    </source>
</evidence>
<keyword evidence="4" id="KW-0812">Transmembrane</keyword>
<dbReference type="SMART" id="SM00563">
    <property type="entry name" value="PlsC"/>
    <property type="match status" value="1"/>
</dbReference>
<dbReference type="CDD" id="cd07989">
    <property type="entry name" value="LPLAT_AGPAT-like"/>
    <property type="match status" value="1"/>
</dbReference>
<dbReference type="Proteomes" id="UP001155182">
    <property type="component" value="Unassembled WGS sequence"/>
</dbReference>
<evidence type="ECO:0000256" key="1">
    <source>
        <dbReference type="ARBA" id="ARBA00005189"/>
    </source>
</evidence>
<sequence>METILRKLHLYYYFTLTAIVFYLLYPFFYYYSRKPERYPILNFFRKINVALPLLLSGMFWKIRVEKPLGKNGIYVFCPNHTSFLDIPIMLLLGNGNHHFMGKEELKGNPVFKLFFETIDIPVKRESKISSYRAFKKAAANIANGMSLIIFPEGRILDRYPPKLHHFKNGAFRLAIEQQIPIIPVTIANAWQVFFDDGKLFGSRPGVIDIFVHQPIETAGLTVEDDELLKNKVYQVINSKLNEYEDRQKRSRKDSTLSTARR</sequence>
<dbReference type="Pfam" id="PF01553">
    <property type="entry name" value="Acyltransferase"/>
    <property type="match status" value="1"/>
</dbReference>
<reference evidence="6" key="1">
    <citation type="submission" date="2022-06" db="EMBL/GenBank/DDBJ databases">
        <title>Solitalea sp. MAHUQ-68 isolated from rhizospheric soil.</title>
        <authorList>
            <person name="Huq M.A."/>
        </authorList>
    </citation>
    <scope>NUCLEOTIDE SEQUENCE</scope>
    <source>
        <strain evidence="6">MAHUQ-68</strain>
    </source>
</reference>
<dbReference type="PANTHER" id="PTHR10434:SF11">
    <property type="entry name" value="1-ACYL-SN-GLYCEROL-3-PHOSPHATE ACYLTRANSFERASE"/>
    <property type="match status" value="1"/>
</dbReference>
<feature type="domain" description="Phospholipid/glycerol acyltransferase" evidence="5">
    <location>
        <begin position="74"/>
        <end position="189"/>
    </location>
</feature>
<keyword evidence="4" id="KW-1133">Transmembrane helix</keyword>
<dbReference type="AlphaFoldDB" id="A0A9X2F378"/>
<dbReference type="SUPFAM" id="SSF69593">
    <property type="entry name" value="Glycerol-3-phosphate (1)-acyltransferase"/>
    <property type="match status" value="1"/>
</dbReference>
<keyword evidence="4" id="KW-0472">Membrane</keyword>
<comment type="caution">
    <text evidence="6">The sequence shown here is derived from an EMBL/GenBank/DDBJ whole genome shotgun (WGS) entry which is preliminary data.</text>
</comment>
<accession>A0A9X2F378</accession>
<dbReference type="EMBL" id="JAMWYS010000006">
    <property type="protein sequence ID" value="MCO4291556.1"/>
    <property type="molecule type" value="Genomic_DNA"/>
</dbReference>
<organism evidence="6 7">
    <name type="scientific">Solitalea agri</name>
    <dbReference type="NCBI Taxonomy" id="2953739"/>
    <lineage>
        <taxon>Bacteria</taxon>
        <taxon>Pseudomonadati</taxon>
        <taxon>Bacteroidota</taxon>
        <taxon>Sphingobacteriia</taxon>
        <taxon>Sphingobacteriales</taxon>
        <taxon>Sphingobacteriaceae</taxon>
        <taxon>Solitalea</taxon>
    </lineage>
</organism>
<evidence type="ECO:0000256" key="4">
    <source>
        <dbReference type="SAM" id="Phobius"/>
    </source>
</evidence>
<protein>
    <submittedName>
        <fullName evidence="6">1-acyl-sn-glycerol-3-phosphate acyltransferase</fullName>
    </submittedName>
</protein>
<dbReference type="PANTHER" id="PTHR10434">
    <property type="entry name" value="1-ACYL-SN-GLYCEROL-3-PHOSPHATE ACYLTRANSFERASE"/>
    <property type="match status" value="1"/>
</dbReference>